<proteinExistence type="predicted"/>
<evidence type="ECO:0000256" key="1">
    <source>
        <dbReference type="SAM" id="MobiDB-lite"/>
    </source>
</evidence>
<name>B0DJT4_LACBS</name>
<dbReference type="AlphaFoldDB" id="B0DJT4"/>
<dbReference type="OrthoDB" id="10602715at2759"/>
<accession>B0DJT4</accession>
<sequence length="86" mass="9817">MQYHKFKSETSVFFALDSSCQSREWESRRPLRVIATVLECCTKIPVHQLSYRPVDRGSSVTPQDSSPPTPSPVSPSLTLPVLHFWR</sequence>
<dbReference type="HOGENOM" id="CLU_2498246_0_0_1"/>
<dbReference type="GeneID" id="6079722"/>
<dbReference type="InParanoid" id="B0DJT4"/>
<dbReference type="RefSeq" id="XP_001884229.1">
    <property type="nucleotide sequence ID" value="XM_001884194.1"/>
</dbReference>
<protein>
    <submittedName>
        <fullName evidence="2">Predicted protein</fullName>
    </submittedName>
</protein>
<reference evidence="2 3" key="1">
    <citation type="journal article" date="2008" name="Nature">
        <title>The genome of Laccaria bicolor provides insights into mycorrhizal symbiosis.</title>
        <authorList>
            <person name="Martin F."/>
            <person name="Aerts A."/>
            <person name="Ahren D."/>
            <person name="Brun A."/>
            <person name="Danchin E.G.J."/>
            <person name="Duchaussoy F."/>
            <person name="Gibon J."/>
            <person name="Kohler A."/>
            <person name="Lindquist E."/>
            <person name="Pereda V."/>
            <person name="Salamov A."/>
            <person name="Shapiro H.J."/>
            <person name="Wuyts J."/>
            <person name="Blaudez D."/>
            <person name="Buee M."/>
            <person name="Brokstein P."/>
            <person name="Canbaeck B."/>
            <person name="Cohen D."/>
            <person name="Courty P.E."/>
            <person name="Coutinho P.M."/>
            <person name="Delaruelle C."/>
            <person name="Detter J.C."/>
            <person name="Deveau A."/>
            <person name="DiFazio S."/>
            <person name="Duplessis S."/>
            <person name="Fraissinet-Tachet L."/>
            <person name="Lucic E."/>
            <person name="Frey-Klett P."/>
            <person name="Fourrey C."/>
            <person name="Feussner I."/>
            <person name="Gay G."/>
            <person name="Grimwood J."/>
            <person name="Hoegger P.J."/>
            <person name="Jain P."/>
            <person name="Kilaru S."/>
            <person name="Labbe J."/>
            <person name="Lin Y.C."/>
            <person name="Legue V."/>
            <person name="Le Tacon F."/>
            <person name="Marmeisse R."/>
            <person name="Melayah D."/>
            <person name="Montanini B."/>
            <person name="Muratet M."/>
            <person name="Nehls U."/>
            <person name="Niculita-Hirzel H."/>
            <person name="Oudot-Le Secq M.P."/>
            <person name="Peter M."/>
            <person name="Quesneville H."/>
            <person name="Rajashekar B."/>
            <person name="Reich M."/>
            <person name="Rouhier N."/>
            <person name="Schmutz J."/>
            <person name="Yin T."/>
            <person name="Chalot M."/>
            <person name="Henrissat B."/>
            <person name="Kuees U."/>
            <person name="Lucas S."/>
            <person name="Van de Peer Y."/>
            <person name="Podila G.K."/>
            <person name="Polle A."/>
            <person name="Pukkila P.J."/>
            <person name="Richardson P.M."/>
            <person name="Rouze P."/>
            <person name="Sanders I.R."/>
            <person name="Stajich J.E."/>
            <person name="Tunlid A."/>
            <person name="Tuskan G."/>
            <person name="Grigoriev I.V."/>
        </authorList>
    </citation>
    <scope>NUCLEOTIDE SEQUENCE [LARGE SCALE GENOMIC DNA]</scope>
    <source>
        <strain evidence="3">S238N-H82 / ATCC MYA-4686</strain>
    </source>
</reference>
<dbReference type="Proteomes" id="UP000001194">
    <property type="component" value="Unassembled WGS sequence"/>
</dbReference>
<dbReference type="KEGG" id="lbc:LACBIDRAFT_303595"/>
<dbReference type="EMBL" id="DS547114">
    <property type="protein sequence ID" value="EDR05264.1"/>
    <property type="molecule type" value="Genomic_DNA"/>
</dbReference>
<gene>
    <name evidence="2" type="ORF">LACBIDRAFT_303595</name>
</gene>
<evidence type="ECO:0000313" key="2">
    <source>
        <dbReference type="EMBL" id="EDR05264.1"/>
    </source>
</evidence>
<organism evidence="3">
    <name type="scientific">Laccaria bicolor (strain S238N-H82 / ATCC MYA-4686)</name>
    <name type="common">Bicoloured deceiver</name>
    <name type="synonym">Laccaria laccata var. bicolor</name>
    <dbReference type="NCBI Taxonomy" id="486041"/>
    <lineage>
        <taxon>Eukaryota</taxon>
        <taxon>Fungi</taxon>
        <taxon>Dikarya</taxon>
        <taxon>Basidiomycota</taxon>
        <taxon>Agaricomycotina</taxon>
        <taxon>Agaricomycetes</taxon>
        <taxon>Agaricomycetidae</taxon>
        <taxon>Agaricales</taxon>
        <taxon>Agaricineae</taxon>
        <taxon>Hydnangiaceae</taxon>
        <taxon>Laccaria</taxon>
    </lineage>
</organism>
<keyword evidence="3" id="KW-1185">Reference proteome</keyword>
<evidence type="ECO:0000313" key="3">
    <source>
        <dbReference type="Proteomes" id="UP000001194"/>
    </source>
</evidence>
<feature type="region of interest" description="Disordered" evidence="1">
    <location>
        <begin position="53"/>
        <end position="77"/>
    </location>
</feature>